<dbReference type="Pfam" id="PF00069">
    <property type="entry name" value="Pkinase"/>
    <property type="match status" value="1"/>
</dbReference>
<dbReference type="PANTHER" id="PTHR43289:SF6">
    <property type="entry name" value="SERINE_THREONINE-PROTEIN KINASE NEKL-3"/>
    <property type="match status" value="1"/>
</dbReference>
<gene>
    <name evidence="6" type="ORF">UABAM_04825</name>
</gene>
<dbReference type="SUPFAM" id="SSF52218">
    <property type="entry name" value="Flavoproteins"/>
    <property type="match status" value="1"/>
</dbReference>
<dbReference type="GO" id="GO:0005524">
    <property type="term" value="F:ATP binding"/>
    <property type="evidence" value="ECO:0007669"/>
    <property type="project" value="UniProtKB-KW"/>
</dbReference>
<dbReference type="AlphaFoldDB" id="A0A5S9F6A0"/>
<keyword evidence="2" id="KW-0547">Nucleotide-binding</keyword>
<evidence type="ECO:0000256" key="1">
    <source>
        <dbReference type="ARBA" id="ARBA00022679"/>
    </source>
</evidence>
<dbReference type="Proteomes" id="UP000326354">
    <property type="component" value="Chromosome"/>
</dbReference>
<dbReference type="RefSeq" id="WP_151970495.1">
    <property type="nucleotide sequence ID" value="NZ_AP019860.1"/>
</dbReference>
<dbReference type="EMBL" id="AP019860">
    <property type="protein sequence ID" value="BBM86439.1"/>
    <property type="molecule type" value="Genomic_DNA"/>
</dbReference>
<evidence type="ECO:0000313" key="7">
    <source>
        <dbReference type="Proteomes" id="UP000326354"/>
    </source>
</evidence>
<dbReference type="OrthoDB" id="6111975at2"/>
<reference evidence="6 7" key="1">
    <citation type="submission" date="2019-08" db="EMBL/GenBank/DDBJ databases">
        <title>Complete genome sequence of Candidatus Uab amorphum.</title>
        <authorList>
            <person name="Shiratori T."/>
            <person name="Suzuki S."/>
            <person name="Kakizawa Y."/>
            <person name="Ishida K."/>
        </authorList>
    </citation>
    <scope>NUCLEOTIDE SEQUENCE [LARGE SCALE GENOMIC DNA]</scope>
    <source>
        <strain evidence="6 7">SRT547</strain>
    </source>
</reference>
<dbReference type="PROSITE" id="PS00108">
    <property type="entry name" value="PROTEIN_KINASE_ST"/>
    <property type="match status" value="1"/>
</dbReference>
<proteinExistence type="predicted"/>
<dbReference type="InterPro" id="IPR029039">
    <property type="entry name" value="Flavoprotein-like_sf"/>
</dbReference>
<keyword evidence="4" id="KW-0067">ATP-binding</keyword>
<dbReference type="KEGG" id="uam:UABAM_04825"/>
<dbReference type="GO" id="GO:0004674">
    <property type="term" value="F:protein serine/threonine kinase activity"/>
    <property type="evidence" value="ECO:0007669"/>
    <property type="project" value="TreeGrafter"/>
</dbReference>
<dbReference type="PROSITE" id="PS50011">
    <property type="entry name" value="PROTEIN_KINASE_DOM"/>
    <property type="match status" value="1"/>
</dbReference>
<keyword evidence="7" id="KW-1185">Reference proteome</keyword>
<keyword evidence="1" id="KW-0808">Transferase</keyword>
<dbReference type="Gene3D" id="3.40.50.360">
    <property type="match status" value="1"/>
</dbReference>
<evidence type="ECO:0000259" key="5">
    <source>
        <dbReference type="PROSITE" id="PS50011"/>
    </source>
</evidence>
<dbReference type="InterPro" id="IPR008271">
    <property type="entry name" value="Ser/Thr_kinase_AS"/>
</dbReference>
<evidence type="ECO:0000256" key="3">
    <source>
        <dbReference type="ARBA" id="ARBA00022777"/>
    </source>
</evidence>
<protein>
    <submittedName>
        <fullName evidence="6">Protein kinase</fullName>
    </submittedName>
</protein>
<feature type="domain" description="Protein kinase" evidence="5">
    <location>
        <begin position="149"/>
        <end position="410"/>
    </location>
</feature>
<dbReference type="CDD" id="cd14014">
    <property type="entry name" value="STKc_PknB_like"/>
    <property type="match status" value="1"/>
</dbReference>
<accession>A0A5S9F6A0</accession>
<name>A0A5S9F6A0_UABAM</name>
<evidence type="ECO:0000313" key="6">
    <source>
        <dbReference type="EMBL" id="BBM86439.1"/>
    </source>
</evidence>
<dbReference type="InterPro" id="IPR011009">
    <property type="entry name" value="Kinase-like_dom_sf"/>
</dbReference>
<dbReference type="Gene3D" id="1.10.510.10">
    <property type="entry name" value="Transferase(Phosphotransferase) domain 1"/>
    <property type="match status" value="1"/>
</dbReference>
<dbReference type="InterPro" id="IPR000719">
    <property type="entry name" value="Prot_kinase_dom"/>
</dbReference>
<keyword evidence="3 6" id="KW-0418">Kinase</keyword>
<sequence length="587" mass="65932">MANNPEFFGQIAIRKNFVSLEQLDKCLRLQKRMHPPLRIGEILLEQKCLSQAQLDDILAAQLRQPGKDELILIDDETLEKTVLVKGIASKKHLKEARRIQGVLKQQGQKKNLAEIMLERNFISITQLRRINNAPKKNDENEEYPKIEGYDIIKKIRKGGMGTVYKARQMSMDRIIALKVLAPELADDKTYVERFFIEAKAVAKLNDENIVKGYDVGQSNGYYFFVMELINGETILEIMKREKILSVPFALQVTYQTTKALAHAAKHKIIHRDIKPGNIMINLNNEIKLCDLGFAKTSNIDLLTKKGTTLGTPYYMSPEQCRGLQDIDTRSDIYSLGATLYHMLVGKVPFTGSTASEILKKHLVQDLVIPQQRRASLGEHICHLIEKMMAKKREDRYATPQAVIDELEPLMARFEAKKMIVLHPSGWPGAHDLALFLAEGAFVEGNKVDLVSADDVTSEQLTTAGAIVIGSIATPNGELPPEIRGVLDIMKRFPNDMRGKIGSAFLSHEGDGDTNTRKIQLYKILQALLEMGLIVEGGFDQIFCGETIIDDYEHEGAEQYRTLGRGLAMTLLNITAGKKTMQKSWGTI</sequence>
<dbReference type="SUPFAM" id="SSF56112">
    <property type="entry name" value="Protein kinase-like (PK-like)"/>
    <property type="match status" value="1"/>
</dbReference>
<dbReference type="SMART" id="SM00220">
    <property type="entry name" value="S_TKc"/>
    <property type="match status" value="1"/>
</dbReference>
<evidence type="ECO:0000256" key="4">
    <source>
        <dbReference type="ARBA" id="ARBA00022840"/>
    </source>
</evidence>
<evidence type="ECO:0000256" key="2">
    <source>
        <dbReference type="ARBA" id="ARBA00022741"/>
    </source>
</evidence>
<dbReference type="Gene3D" id="3.30.200.20">
    <property type="entry name" value="Phosphorylase Kinase, domain 1"/>
    <property type="match status" value="1"/>
</dbReference>
<organism evidence="6 7">
    <name type="scientific">Uabimicrobium amorphum</name>
    <dbReference type="NCBI Taxonomy" id="2596890"/>
    <lineage>
        <taxon>Bacteria</taxon>
        <taxon>Pseudomonadati</taxon>
        <taxon>Planctomycetota</taxon>
        <taxon>Candidatus Uabimicrobiia</taxon>
        <taxon>Candidatus Uabimicrobiales</taxon>
        <taxon>Candidatus Uabimicrobiaceae</taxon>
        <taxon>Candidatus Uabimicrobium</taxon>
    </lineage>
</organism>
<dbReference type="PANTHER" id="PTHR43289">
    <property type="entry name" value="MITOGEN-ACTIVATED PROTEIN KINASE KINASE KINASE 20-RELATED"/>
    <property type="match status" value="1"/>
</dbReference>